<comment type="caution">
    <text evidence="2">The sequence shown here is derived from an EMBL/GenBank/DDBJ whole genome shotgun (WGS) entry which is preliminary data.</text>
</comment>
<proteinExistence type="predicted"/>
<dbReference type="EMBL" id="BAAFGZ010002185">
    <property type="protein sequence ID" value="GAB0139316.1"/>
    <property type="molecule type" value="Genomic_DNA"/>
</dbReference>
<feature type="compositionally biased region" description="Gly residues" evidence="1">
    <location>
        <begin position="1"/>
        <end position="10"/>
    </location>
</feature>
<feature type="non-terminal residue" evidence="2">
    <location>
        <position position="202"/>
    </location>
</feature>
<evidence type="ECO:0008006" key="4">
    <source>
        <dbReference type="Google" id="ProtNLM"/>
    </source>
</evidence>
<evidence type="ECO:0000313" key="3">
    <source>
        <dbReference type="Proteomes" id="UP001562357"/>
    </source>
</evidence>
<name>A0ABQ0D0U8_9HYPO</name>
<feature type="region of interest" description="Disordered" evidence="1">
    <location>
        <begin position="1"/>
        <end position="95"/>
    </location>
</feature>
<organism evidence="2 3">
    <name type="scientific">Epichloe bromicola</name>
    <dbReference type="NCBI Taxonomy" id="79588"/>
    <lineage>
        <taxon>Eukaryota</taxon>
        <taxon>Fungi</taxon>
        <taxon>Dikarya</taxon>
        <taxon>Ascomycota</taxon>
        <taxon>Pezizomycotina</taxon>
        <taxon>Sordariomycetes</taxon>
        <taxon>Hypocreomycetidae</taxon>
        <taxon>Hypocreales</taxon>
        <taxon>Clavicipitaceae</taxon>
        <taxon>Epichloe</taxon>
    </lineage>
</organism>
<gene>
    <name evidence="2" type="primary">g7529</name>
    <name evidence="2" type="ORF">EsDP_00007529</name>
</gene>
<evidence type="ECO:0000256" key="1">
    <source>
        <dbReference type="SAM" id="MobiDB-lite"/>
    </source>
</evidence>
<feature type="compositionally biased region" description="Basic and acidic residues" evidence="1">
    <location>
        <begin position="49"/>
        <end position="64"/>
    </location>
</feature>
<dbReference type="Proteomes" id="UP001562357">
    <property type="component" value="Unassembled WGS sequence"/>
</dbReference>
<feature type="compositionally biased region" description="Gly residues" evidence="1">
    <location>
        <begin position="65"/>
        <end position="86"/>
    </location>
</feature>
<accession>A0ABQ0D0U8</accession>
<keyword evidence="3" id="KW-1185">Reference proteome</keyword>
<feature type="compositionally biased region" description="Basic and acidic residues" evidence="1">
    <location>
        <begin position="11"/>
        <end position="42"/>
    </location>
</feature>
<reference evidence="3" key="1">
    <citation type="submission" date="2024-06" db="EMBL/GenBank/DDBJ databases">
        <title>Draft Genome Sequences of Epichloe bromicola Strains Isolated from Elymus ciliaris.</title>
        <authorList>
            <consortium name="Epichloe bromicola genome sequencing consortium"/>
            <person name="Miura A."/>
            <person name="Imano S."/>
            <person name="Ashida A."/>
            <person name="Sato I."/>
            <person name="Chiba S."/>
            <person name="Tanaka A."/>
            <person name="Camagna M."/>
            <person name="Takemoto D."/>
        </authorList>
    </citation>
    <scope>NUCLEOTIDE SEQUENCE [LARGE SCALE GENOMIC DNA]</scope>
    <source>
        <strain evidence="3">DP</strain>
    </source>
</reference>
<sequence>MSGRGGGGRGGGDRGGYRGDRGGDGYRGDRGGGDRGGYRGDRGGGGGYRGDRGGGDRGGYRGDRGGGGGYRGDRGGGGGRGRGGGPSPESLAVFSDSNVSPVDQAVTTIEENFAAKCGVTQPMTNLSTTDSTMPLRPGYGTLGRRTEVFANYFKVNAPKDLTLTRYNIEVSAKLDGDEKPADSKAPTGRKLKRIFQIILQRP</sequence>
<evidence type="ECO:0000313" key="2">
    <source>
        <dbReference type="EMBL" id="GAB0139316.1"/>
    </source>
</evidence>
<protein>
    <recommendedName>
        <fullName evidence="4">Protein argonaute N-terminal domain-containing protein</fullName>
    </recommendedName>
</protein>